<keyword evidence="2" id="KW-0229">DNA integration</keyword>
<dbReference type="PANTHER" id="PTHR30629">
    <property type="entry name" value="PROPHAGE INTEGRASE"/>
    <property type="match status" value="1"/>
</dbReference>
<gene>
    <name evidence="8" type="ORF">FHS75_000849</name>
</gene>
<dbReference type="PROSITE" id="PS51900">
    <property type="entry name" value="CB"/>
    <property type="match status" value="1"/>
</dbReference>
<organism evidence="8 9">
    <name type="scientific">Novosphingobium marinum</name>
    <dbReference type="NCBI Taxonomy" id="1514948"/>
    <lineage>
        <taxon>Bacteria</taxon>
        <taxon>Pseudomonadati</taxon>
        <taxon>Pseudomonadota</taxon>
        <taxon>Alphaproteobacteria</taxon>
        <taxon>Sphingomonadales</taxon>
        <taxon>Sphingomonadaceae</taxon>
        <taxon>Novosphingobium</taxon>
    </lineage>
</organism>
<dbReference type="InterPro" id="IPR013762">
    <property type="entry name" value="Integrase-like_cat_sf"/>
</dbReference>
<evidence type="ECO:0000256" key="5">
    <source>
        <dbReference type="PROSITE-ProRule" id="PRU01248"/>
    </source>
</evidence>
<evidence type="ECO:0000256" key="2">
    <source>
        <dbReference type="ARBA" id="ARBA00022908"/>
    </source>
</evidence>
<name>A0A7Y9XTY6_9SPHN</name>
<accession>A0A7Y9XTY6</accession>
<dbReference type="RefSeq" id="WP_179406446.1">
    <property type="nucleotide sequence ID" value="NZ_BMGF01000001.1"/>
</dbReference>
<feature type="domain" description="Core-binding (CB)" evidence="7">
    <location>
        <begin position="91"/>
        <end position="171"/>
    </location>
</feature>
<dbReference type="InterPro" id="IPR025166">
    <property type="entry name" value="Integrase_DNA_bind_dom"/>
</dbReference>
<evidence type="ECO:0000313" key="8">
    <source>
        <dbReference type="EMBL" id="NYH94544.1"/>
    </source>
</evidence>
<dbReference type="CDD" id="cd00801">
    <property type="entry name" value="INT_P4_C"/>
    <property type="match status" value="1"/>
</dbReference>
<evidence type="ECO:0000256" key="4">
    <source>
        <dbReference type="ARBA" id="ARBA00023172"/>
    </source>
</evidence>
<dbReference type="InterPro" id="IPR044068">
    <property type="entry name" value="CB"/>
</dbReference>
<keyword evidence="3 5" id="KW-0238">DNA-binding</keyword>
<evidence type="ECO:0000256" key="3">
    <source>
        <dbReference type="ARBA" id="ARBA00023125"/>
    </source>
</evidence>
<dbReference type="PANTHER" id="PTHR30629:SF2">
    <property type="entry name" value="PROPHAGE INTEGRASE INTS-RELATED"/>
    <property type="match status" value="1"/>
</dbReference>
<keyword evidence="4" id="KW-0233">DNA recombination</keyword>
<dbReference type="Pfam" id="PF13356">
    <property type="entry name" value="Arm-DNA-bind_3"/>
    <property type="match status" value="1"/>
</dbReference>
<dbReference type="AlphaFoldDB" id="A0A7Y9XTY6"/>
<evidence type="ECO:0000259" key="7">
    <source>
        <dbReference type="PROSITE" id="PS51900"/>
    </source>
</evidence>
<dbReference type="Gene3D" id="1.10.150.130">
    <property type="match status" value="1"/>
</dbReference>
<dbReference type="GO" id="GO:0006310">
    <property type="term" value="P:DNA recombination"/>
    <property type="evidence" value="ECO:0007669"/>
    <property type="project" value="UniProtKB-KW"/>
</dbReference>
<comment type="similarity">
    <text evidence="1">Belongs to the 'phage' integrase family.</text>
</comment>
<dbReference type="EMBL" id="JACBZF010000001">
    <property type="protein sequence ID" value="NYH94544.1"/>
    <property type="molecule type" value="Genomic_DNA"/>
</dbReference>
<dbReference type="InterPro" id="IPR011010">
    <property type="entry name" value="DNA_brk_join_enz"/>
</dbReference>
<evidence type="ECO:0000256" key="1">
    <source>
        <dbReference type="ARBA" id="ARBA00008857"/>
    </source>
</evidence>
<dbReference type="Pfam" id="PF22022">
    <property type="entry name" value="Phage_int_M"/>
    <property type="match status" value="1"/>
</dbReference>
<dbReference type="InterPro" id="IPR050808">
    <property type="entry name" value="Phage_Integrase"/>
</dbReference>
<dbReference type="GO" id="GO:0003677">
    <property type="term" value="F:DNA binding"/>
    <property type="evidence" value="ECO:0007669"/>
    <property type="project" value="UniProtKB-UniRule"/>
</dbReference>
<comment type="caution">
    <text evidence="8">The sequence shown here is derived from an EMBL/GenBank/DDBJ whole genome shotgun (WGS) entry which is preliminary data.</text>
</comment>
<evidence type="ECO:0000313" key="9">
    <source>
        <dbReference type="Proteomes" id="UP000522081"/>
    </source>
</evidence>
<dbReference type="Gene3D" id="1.10.443.10">
    <property type="entry name" value="Intergrase catalytic core"/>
    <property type="match status" value="1"/>
</dbReference>
<sequence>MGKLTELKVKNAKPGVYGDGAGLYLRVKPSGSRSWILRVQFQGRREDIGLGGYPADLTLAEAREKAYYLRKLARQGKNAREERDREKVRIPTFREAMQSAHNELSKGWSEKNAAAFKSSLSDHVLPKLGSKRVDQITTADVIATLSPIWTEKPAIAQKVRVRLMQVLSFSKARGWRAAALPDSRELRDGLAKQPKSGNFAAMPYKQVPDFLAGQLALEQTSGRLALLFTILTAARSGEVRSARWEHIDIEGRKWTRPAELMKTGIQHVVTLNDAAIAILEHARKAFGEDGLIFPGSRRGSSLSDMTLTKVMRTAGEEATVHGFRSAFRDWAAEAMPTVPAMVAEMALAHNVGTKTEQAYLRSDLQDLRRSLMDAWGRFAAPSLSGDGTNVVPIGAAQKSA</sequence>
<dbReference type="InterPro" id="IPR038488">
    <property type="entry name" value="Integrase_DNA-bd_sf"/>
</dbReference>
<dbReference type="Proteomes" id="UP000522081">
    <property type="component" value="Unassembled WGS sequence"/>
</dbReference>
<reference evidence="8 9" key="1">
    <citation type="submission" date="2020-07" db="EMBL/GenBank/DDBJ databases">
        <title>Genomic Encyclopedia of Type Strains, Phase IV (KMG-IV): sequencing the most valuable type-strain genomes for metagenomic binning, comparative biology and taxonomic classification.</title>
        <authorList>
            <person name="Goeker M."/>
        </authorList>
    </citation>
    <scope>NUCLEOTIDE SEQUENCE [LARGE SCALE GENOMIC DNA]</scope>
    <source>
        <strain evidence="8 9">DSM 29043</strain>
    </source>
</reference>
<proteinExistence type="inferred from homology"/>
<protein>
    <submittedName>
        <fullName evidence="8">Integrase</fullName>
    </submittedName>
</protein>
<dbReference type="SUPFAM" id="SSF56349">
    <property type="entry name" value="DNA breaking-rejoining enzymes"/>
    <property type="match status" value="1"/>
</dbReference>
<dbReference type="InterPro" id="IPR010998">
    <property type="entry name" value="Integrase_recombinase_N"/>
</dbReference>
<dbReference type="Pfam" id="PF00589">
    <property type="entry name" value="Phage_integrase"/>
    <property type="match status" value="1"/>
</dbReference>
<feature type="domain" description="Tyr recombinase" evidence="6">
    <location>
        <begin position="197"/>
        <end position="372"/>
    </location>
</feature>
<dbReference type="Gene3D" id="3.30.160.390">
    <property type="entry name" value="Integrase, DNA-binding domain"/>
    <property type="match status" value="1"/>
</dbReference>
<keyword evidence="9" id="KW-1185">Reference proteome</keyword>
<dbReference type="PROSITE" id="PS51898">
    <property type="entry name" value="TYR_RECOMBINASE"/>
    <property type="match status" value="1"/>
</dbReference>
<evidence type="ECO:0000259" key="6">
    <source>
        <dbReference type="PROSITE" id="PS51898"/>
    </source>
</evidence>
<dbReference type="GO" id="GO:0015074">
    <property type="term" value="P:DNA integration"/>
    <property type="evidence" value="ECO:0007669"/>
    <property type="project" value="UniProtKB-KW"/>
</dbReference>
<dbReference type="InterPro" id="IPR002104">
    <property type="entry name" value="Integrase_catalytic"/>
</dbReference>
<dbReference type="InterPro" id="IPR053876">
    <property type="entry name" value="Phage_int_M"/>
</dbReference>